<protein>
    <recommendedName>
        <fullName evidence="4">Coiled-coil domain-containing protein 127</fullName>
    </recommendedName>
</protein>
<proteinExistence type="predicted"/>
<organism evidence="2 3">
    <name type="scientific">Alosa alosa</name>
    <name type="common">allis shad</name>
    <dbReference type="NCBI Taxonomy" id="278164"/>
    <lineage>
        <taxon>Eukaryota</taxon>
        <taxon>Metazoa</taxon>
        <taxon>Chordata</taxon>
        <taxon>Craniata</taxon>
        <taxon>Vertebrata</taxon>
        <taxon>Euteleostomi</taxon>
        <taxon>Actinopterygii</taxon>
        <taxon>Neopterygii</taxon>
        <taxon>Teleostei</taxon>
        <taxon>Clupei</taxon>
        <taxon>Clupeiformes</taxon>
        <taxon>Clupeoidei</taxon>
        <taxon>Clupeidae</taxon>
        <taxon>Alosa</taxon>
    </lineage>
</organism>
<evidence type="ECO:0000256" key="1">
    <source>
        <dbReference type="SAM" id="Coils"/>
    </source>
</evidence>
<dbReference type="AlphaFoldDB" id="A0AAV6FT76"/>
<feature type="coiled-coil region" evidence="1">
    <location>
        <begin position="74"/>
        <end position="128"/>
    </location>
</feature>
<evidence type="ECO:0000313" key="3">
    <source>
        <dbReference type="Proteomes" id="UP000823561"/>
    </source>
</evidence>
<dbReference type="InterPro" id="IPR034607">
    <property type="entry name" value="CCDC127"/>
</dbReference>
<dbReference type="PANTHER" id="PTHR31958:SF2">
    <property type="entry name" value="COILED-COIL DOMAIN-CONTAINING PROTEIN 127"/>
    <property type="match status" value="1"/>
</dbReference>
<keyword evidence="1" id="KW-0175">Coiled coil</keyword>
<dbReference type="EMBL" id="JADWDJ010000020">
    <property type="protein sequence ID" value="KAG5264932.1"/>
    <property type="molecule type" value="Genomic_DNA"/>
</dbReference>
<accession>A0AAV6FT76</accession>
<name>A0AAV6FT76_9TELE</name>
<evidence type="ECO:0000313" key="2">
    <source>
        <dbReference type="EMBL" id="KAG5264932.1"/>
    </source>
</evidence>
<comment type="caution">
    <text evidence="2">The sequence shown here is derived from an EMBL/GenBank/DDBJ whole genome shotgun (WGS) entry which is preliminary data.</text>
</comment>
<sequence length="266" mass="30823">MNNLNDPDWNIRPDQGAGGGNSKWNYALLVPMLGLAAFRWIWSKESQKEIHEARTKYDKTMKIIQEDLELKYRLSLAENRKETVQLELELERERRRAQGFKQALASQSQQLMEERQGLSRDRQALDLEKGRVQQSGATGALFDEALEKESQREQTAIQALGQVEEKLVERQSAFCSILVPREKRVEMEKDLLVMAAHEPALAQLGMDDSLRDIFKNDRSCAEYLNTDKRRNGSLMWVYLRYWQLQVSLEKHQRAEASLLGTQPTEK</sequence>
<evidence type="ECO:0008006" key="4">
    <source>
        <dbReference type="Google" id="ProtNLM"/>
    </source>
</evidence>
<gene>
    <name evidence="2" type="ORF">AALO_G00259590</name>
</gene>
<reference evidence="2" key="1">
    <citation type="submission" date="2020-10" db="EMBL/GenBank/DDBJ databases">
        <title>Chromosome-scale genome assembly of the Allis shad, Alosa alosa.</title>
        <authorList>
            <person name="Margot Z."/>
            <person name="Christophe K."/>
            <person name="Cabau C."/>
            <person name="Louis A."/>
            <person name="Berthelot C."/>
            <person name="Parey E."/>
            <person name="Roest Crollius H."/>
            <person name="Montfort J."/>
            <person name="Robinson-Rechavi M."/>
            <person name="Bucao C."/>
            <person name="Bouchez O."/>
            <person name="Gislard M."/>
            <person name="Lluch J."/>
            <person name="Milhes M."/>
            <person name="Lampietro C."/>
            <person name="Lopez Roques C."/>
            <person name="Donnadieu C."/>
            <person name="Braasch I."/>
            <person name="Desvignes T."/>
            <person name="Postlethwait J."/>
            <person name="Bobe J."/>
            <person name="Guiguen Y."/>
        </authorList>
    </citation>
    <scope>NUCLEOTIDE SEQUENCE</scope>
    <source>
        <strain evidence="2">M-15738</strain>
        <tissue evidence="2">Blood</tissue>
    </source>
</reference>
<dbReference type="Proteomes" id="UP000823561">
    <property type="component" value="Chromosome 20"/>
</dbReference>
<keyword evidence="3" id="KW-1185">Reference proteome</keyword>
<dbReference type="PANTHER" id="PTHR31958">
    <property type="entry name" value="COILED-COIL DOMAIN-CONTAINING PROTEIN 127"/>
    <property type="match status" value="1"/>
</dbReference>